<organism evidence="6 7">
    <name type="scientific">Luedemannella flava</name>
    <dbReference type="NCBI Taxonomy" id="349316"/>
    <lineage>
        <taxon>Bacteria</taxon>
        <taxon>Bacillati</taxon>
        <taxon>Actinomycetota</taxon>
        <taxon>Actinomycetes</taxon>
        <taxon>Micromonosporales</taxon>
        <taxon>Micromonosporaceae</taxon>
        <taxon>Luedemannella</taxon>
    </lineage>
</organism>
<feature type="domain" description="Protein kinase" evidence="5">
    <location>
        <begin position="10"/>
        <end position="254"/>
    </location>
</feature>
<dbReference type="SUPFAM" id="SSF56112">
    <property type="entry name" value="Protein kinase-like (PK-like)"/>
    <property type="match status" value="1"/>
</dbReference>
<keyword evidence="2" id="KW-0547">Nucleotide-binding</keyword>
<dbReference type="GO" id="GO:0004674">
    <property type="term" value="F:protein serine/threonine kinase activity"/>
    <property type="evidence" value="ECO:0007669"/>
    <property type="project" value="UniProtKB-KW"/>
</dbReference>
<evidence type="ECO:0000256" key="3">
    <source>
        <dbReference type="ARBA" id="ARBA00022777"/>
    </source>
</evidence>
<dbReference type="InterPro" id="IPR011009">
    <property type="entry name" value="Kinase-like_dom_sf"/>
</dbReference>
<keyword evidence="7" id="KW-1185">Reference proteome</keyword>
<keyword evidence="6" id="KW-0723">Serine/threonine-protein kinase</keyword>
<dbReference type="Gene3D" id="1.25.40.10">
    <property type="entry name" value="Tetratricopeptide repeat domain"/>
    <property type="match status" value="1"/>
</dbReference>
<dbReference type="PANTHER" id="PTHR43289">
    <property type="entry name" value="MITOGEN-ACTIVATED PROTEIN KINASE KINASE KINASE 20-RELATED"/>
    <property type="match status" value="1"/>
</dbReference>
<evidence type="ECO:0000256" key="1">
    <source>
        <dbReference type="ARBA" id="ARBA00022679"/>
    </source>
</evidence>
<dbReference type="PROSITE" id="PS50011">
    <property type="entry name" value="PROTEIN_KINASE_DOM"/>
    <property type="match status" value="1"/>
</dbReference>
<protein>
    <submittedName>
        <fullName evidence="6">Serine/threonine protein kinase PkaE</fullName>
    </submittedName>
</protein>
<dbReference type="SMART" id="SM00220">
    <property type="entry name" value="S_TKc"/>
    <property type="match status" value="1"/>
</dbReference>
<dbReference type="Gene3D" id="1.10.510.10">
    <property type="entry name" value="Transferase(Phosphotransferase) domain 1"/>
    <property type="match status" value="1"/>
</dbReference>
<dbReference type="SUPFAM" id="SSF48452">
    <property type="entry name" value="TPR-like"/>
    <property type="match status" value="1"/>
</dbReference>
<evidence type="ECO:0000259" key="5">
    <source>
        <dbReference type="PROSITE" id="PS50011"/>
    </source>
</evidence>
<dbReference type="PROSITE" id="PS00108">
    <property type="entry name" value="PROTEIN_KINASE_ST"/>
    <property type="match status" value="1"/>
</dbReference>
<keyword evidence="3 6" id="KW-0418">Kinase</keyword>
<evidence type="ECO:0000313" key="7">
    <source>
        <dbReference type="Proteomes" id="UP001500218"/>
    </source>
</evidence>
<dbReference type="PANTHER" id="PTHR43289:SF34">
    <property type="entry name" value="SERINE_THREONINE-PROTEIN KINASE YBDM-RELATED"/>
    <property type="match status" value="1"/>
</dbReference>
<evidence type="ECO:0000256" key="2">
    <source>
        <dbReference type="ARBA" id="ARBA00022741"/>
    </source>
</evidence>
<dbReference type="CDD" id="cd14014">
    <property type="entry name" value="STKc_PknB_like"/>
    <property type="match status" value="1"/>
</dbReference>
<dbReference type="InterPro" id="IPR000719">
    <property type="entry name" value="Prot_kinase_dom"/>
</dbReference>
<dbReference type="Pfam" id="PF00069">
    <property type="entry name" value="Pkinase"/>
    <property type="match status" value="1"/>
</dbReference>
<comment type="caution">
    <text evidence="6">The sequence shown here is derived from an EMBL/GenBank/DDBJ whole genome shotgun (WGS) entry which is preliminary data.</text>
</comment>
<dbReference type="RefSeq" id="WP_344129484.1">
    <property type="nucleotide sequence ID" value="NZ_BAAALT010000059.1"/>
</dbReference>
<sequence length="476" mass="50975">MSGPLVGGRYEVEDLPERGSMGEVFTAYDLRLDRRVAVKRMHPDLLGDPGAVKRFEREARLTARVSHPGVPRVLDYGLDEYGPYLALEQVNGRTLRDLICEIYPLPVAWVAAIGAQICAVLMHAHAASLIHRDLKPANILLRPDGTIAIIDFGVAAVVGASRLSTLTGSGAMVGTPEYQAPERRLGVESPLTDLYAVGRVLHDLHTGTLPGLVLPRDRVCQTGNNEVQGLIGELSAVRPQDRPSSARVVLDRLLPLVGAPGILPGFVLDPHAIPAQVTAYAAAVVPATGIRSAPPNDKTAGVDVPHLRRRAERLARAERHRQAIDLIDYVIDLVADPHEALNLKWDRARWLFEAGDHRRAADALRDATELMAARLGAVHPAVVSGRLMLAQAMAGNGEAPVAIALLRTLLDDLAADGGAEGQQSFPVRLELGIQLAVVGETDEARTTLEPLAAAQRAELGAHHSDLALTLDALAVL</sequence>
<accession>A0ABN2LWD1</accession>
<gene>
    <name evidence="6" type="primary">pkaE</name>
    <name evidence="6" type="ORF">GCM10009682_23820</name>
</gene>
<dbReference type="Gene3D" id="3.30.200.20">
    <property type="entry name" value="Phosphorylase Kinase, domain 1"/>
    <property type="match status" value="1"/>
</dbReference>
<keyword evidence="1" id="KW-0808">Transferase</keyword>
<evidence type="ECO:0000256" key="4">
    <source>
        <dbReference type="ARBA" id="ARBA00022840"/>
    </source>
</evidence>
<proteinExistence type="predicted"/>
<dbReference type="InterPro" id="IPR011990">
    <property type="entry name" value="TPR-like_helical_dom_sf"/>
</dbReference>
<name>A0ABN2LWD1_9ACTN</name>
<dbReference type="EMBL" id="BAAALT010000059">
    <property type="protein sequence ID" value="GAA1801273.1"/>
    <property type="molecule type" value="Genomic_DNA"/>
</dbReference>
<dbReference type="Proteomes" id="UP001500218">
    <property type="component" value="Unassembled WGS sequence"/>
</dbReference>
<evidence type="ECO:0000313" key="6">
    <source>
        <dbReference type="EMBL" id="GAA1801273.1"/>
    </source>
</evidence>
<reference evidence="6 7" key="1">
    <citation type="journal article" date="2019" name="Int. J. Syst. Evol. Microbiol.">
        <title>The Global Catalogue of Microorganisms (GCM) 10K type strain sequencing project: providing services to taxonomists for standard genome sequencing and annotation.</title>
        <authorList>
            <consortium name="The Broad Institute Genomics Platform"/>
            <consortium name="The Broad Institute Genome Sequencing Center for Infectious Disease"/>
            <person name="Wu L."/>
            <person name="Ma J."/>
        </authorList>
    </citation>
    <scope>NUCLEOTIDE SEQUENCE [LARGE SCALE GENOMIC DNA]</scope>
    <source>
        <strain evidence="6 7">JCM 13250</strain>
    </source>
</reference>
<keyword evidence="4" id="KW-0067">ATP-binding</keyword>
<dbReference type="InterPro" id="IPR008271">
    <property type="entry name" value="Ser/Thr_kinase_AS"/>
</dbReference>